<accession>A0ABD5V919</accession>
<evidence type="ECO:0000313" key="5">
    <source>
        <dbReference type="EMBL" id="MFC6952075.1"/>
    </source>
</evidence>
<dbReference type="Gene3D" id="3.40.50.1820">
    <property type="entry name" value="alpha/beta hydrolase"/>
    <property type="match status" value="1"/>
</dbReference>
<dbReference type="Proteomes" id="UP001596395">
    <property type="component" value="Unassembled WGS sequence"/>
</dbReference>
<dbReference type="RefSeq" id="WP_336349070.1">
    <property type="nucleotide sequence ID" value="NZ_JAZAQL010000001.1"/>
</dbReference>
<proteinExistence type="inferred from homology"/>
<evidence type="ECO:0000256" key="2">
    <source>
        <dbReference type="ARBA" id="ARBA00022801"/>
    </source>
</evidence>
<evidence type="ECO:0000259" key="4">
    <source>
        <dbReference type="Pfam" id="PF02230"/>
    </source>
</evidence>
<dbReference type="PANTHER" id="PTHR10655">
    <property type="entry name" value="LYSOPHOSPHOLIPASE-RELATED"/>
    <property type="match status" value="1"/>
</dbReference>
<dbReference type="InterPro" id="IPR050565">
    <property type="entry name" value="LYPA1-2/EST-like"/>
</dbReference>
<dbReference type="PANTHER" id="PTHR10655:SF17">
    <property type="entry name" value="LYSOPHOSPHOLIPASE-LIKE PROTEIN 1"/>
    <property type="match status" value="1"/>
</dbReference>
<evidence type="ECO:0000256" key="1">
    <source>
        <dbReference type="ARBA" id="ARBA00006499"/>
    </source>
</evidence>
<dbReference type="InterPro" id="IPR029058">
    <property type="entry name" value="AB_hydrolase_fold"/>
</dbReference>
<gene>
    <name evidence="5" type="ORF">ACFQGB_04295</name>
</gene>
<keyword evidence="6" id="KW-1185">Reference proteome</keyword>
<feature type="domain" description="Phospholipase/carboxylesterase/thioesterase" evidence="4">
    <location>
        <begin position="28"/>
        <end position="214"/>
    </location>
</feature>
<keyword evidence="2 5" id="KW-0378">Hydrolase</keyword>
<dbReference type="GO" id="GO:0016787">
    <property type="term" value="F:hydrolase activity"/>
    <property type="evidence" value="ECO:0007669"/>
    <property type="project" value="UniProtKB-KW"/>
</dbReference>
<name>A0ABD5V919_9EURY</name>
<organism evidence="5 6">
    <name type="scientific">Halorubellus litoreus</name>
    <dbReference type="NCBI Taxonomy" id="755308"/>
    <lineage>
        <taxon>Archaea</taxon>
        <taxon>Methanobacteriati</taxon>
        <taxon>Methanobacteriota</taxon>
        <taxon>Stenosarchaea group</taxon>
        <taxon>Halobacteria</taxon>
        <taxon>Halobacteriales</taxon>
        <taxon>Halorubellaceae</taxon>
        <taxon>Halorubellus</taxon>
    </lineage>
</organism>
<reference evidence="5 6" key="1">
    <citation type="journal article" date="2019" name="Int. J. Syst. Evol. Microbiol.">
        <title>The Global Catalogue of Microorganisms (GCM) 10K type strain sequencing project: providing services to taxonomists for standard genome sequencing and annotation.</title>
        <authorList>
            <consortium name="The Broad Institute Genomics Platform"/>
            <consortium name="The Broad Institute Genome Sequencing Center for Infectious Disease"/>
            <person name="Wu L."/>
            <person name="Ma J."/>
        </authorList>
    </citation>
    <scope>NUCLEOTIDE SEQUENCE [LARGE SCALE GENOMIC DNA]</scope>
    <source>
        <strain evidence="5 6">GX26</strain>
    </source>
</reference>
<dbReference type="InterPro" id="IPR003140">
    <property type="entry name" value="PLipase/COase/thioEstase"/>
</dbReference>
<dbReference type="AlphaFoldDB" id="A0ABD5V919"/>
<sequence length="225" mass="23161">MRGRNPHSGDDPHGDQPVATAGADLADATAAVVCAHGRGATAESMLQLTQQFGFDDVASLAPQAAGRTWYPNPFTAPTESNQPGLDSGLAKVDGVVAEAVDAVGREHVVLLGFSQGACLSSEYVATHPARYGGLVVFSGGLIGPEVSIEGYATDDGDLAGTPVFVGCDENDPHIELERVHETTEVLEGLGADVDERIYQGIGHGVVEDELDAAIAIVDGARDGAD</sequence>
<evidence type="ECO:0000256" key="3">
    <source>
        <dbReference type="SAM" id="MobiDB-lite"/>
    </source>
</evidence>
<protein>
    <submittedName>
        <fullName evidence="5">Alpha/beta hydrolase</fullName>
    </submittedName>
</protein>
<dbReference type="EMBL" id="JBHSXN010000001">
    <property type="protein sequence ID" value="MFC6952075.1"/>
    <property type="molecule type" value="Genomic_DNA"/>
</dbReference>
<dbReference type="SUPFAM" id="SSF53474">
    <property type="entry name" value="alpha/beta-Hydrolases"/>
    <property type="match status" value="1"/>
</dbReference>
<evidence type="ECO:0000313" key="6">
    <source>
        <dbReference type="Proteomes" id="UP001596395"/>
    </source>
</evidence>
<comment type="similarity">
    <text evidence="1">Belongs to the AB hydrolase superfamily. AB hydrolase 2 family.</text>
</comment>
<dbReference type="Pfam" id="PF02230">
    <property type="entry name" value="Abhydrolase_2"/>
    <property type="match status" value="1"/>
</dbReference>
<feature type="region of interest" description="Disordered" evidence="3">
    <location>
        <begin position="1"/>
        <end position="20"/>
    </location>
</feature>
<comment type="caution">
    <text evidence="5">The sequence shown here is derived from an EMBL/GenBank/DDBJ whole genome shotgun (WGS) entry which is preliminary data.</text>
</comment>